<dbReference type="Proteomes" id="UP000604341">
    <property type="component" value="Unassembled WGS sequence"/>
</dbReference>
<organism evidence="2 3">
    <name type="scientific">Deinococcus radiotolerans</name>
    <dbReference type="NCBI Taxonomy" id="1309407"/>
    <lineage>
        <taxon>Bacteria</taxon>
        <taxon>Thermotogati</taxon>
        <taxon>Deinococcota</taxon>
        <taxon>Deinococci</taxon>
        <taxon>Deinococcales</taxon>
        <taxon>Deinococcaceae</taxon>
        <taxon>Deinococcus</taxon>
    </lineage>
</organism>
<keyword evidence="3" id="KW-1185">Reference proteome</keyword>
<reference evidence="3" key="1">
    <citation type="journal article" date="2019" name="Int. J. Syst. Evol. Microbiol.">
        <title>The Global Catalogue of Microorganisms (GCM) 10K type strain sequencing project: providing services to taxonomists for standard genome sequencing and annotation.</title>
        <authorList>
            <consortium name="The Broad Institute Genomics Platform"/>
            <consortium name="The Broad Institute Genome Sequencing Center for Infectious Disease"/>
            <person name="Wu L."/>
            <person name="Ma J."/>
        </authorList>
    </citation>
    <scope>NUCLEOTIDE SEQUENCE [LARGE SCALE GENOMIC DNA]</scope>
    <source>
        <strain evidence="3">JCM 19173</strain>
    </source>
</reference>
<evidence type="ECO:0000313" key="2">
    <source>
        <dbReference type="EMBL" id="GGL10066.1"/>
    </source>
</evidence>
<feature type="chain" id="PRO_5045553326" evidence="1">
    <location>
        <begin position="19"/>
        <end position="716"/>
    </location>
</feature>
<evidence type="ECO:0000256" key="1">
    <source>
        <dbReference type="SAM" id="SignalP"/>
    </source>
</evidence>
<evidence type="ECO:0000313" key="3">
    <source>
        <dbReference type="Proteomes" id="UP000604341"/>
    </source>
</evidence>
<feature type="signal peptide" evidence="1">
    <location>
        <begin position="1"/>
        <end position="18"/>
    </location>
</feature>
<accession>A0ABQ2FLN7</accession>
<dbReference type="RefSeq" id="WP_189069892.1">
    <property type="nucleotide sequence ID" value="NZ_BMPE01000011.1"/>
</dbReference>
<gene>
    <name evidence="2" type="ORF">GCM10010844_30960</name>
</gene>
<protein>
    <submittedName>
        <fullName evidence="2">Uncharacterized protein</fullName>
    </submittedName>
</protein>
<proteinExistence type="predicted"/>
<keyword evidence="1" id="KW-0732">Signal</keyword>
<name>A0ABQ2FLN7_9DEIO</name>
<sequence>MTLHLTALRALTVTLALAATQLTACGAPHTPTPVPTPPGGGTGGDVSGVDLRAAQLAARVSGGNDDAQAAWLDALSAAGLSVRQLDGTVLRPAQQPSLGLALAQDDPAAILYQRAQGGTVTLLEFAQTLVTLWPGTDAAQIATKLREDLRADAASTVPTARFLARFTSALGGPGGDLLGDTPIADVTVDAAQHALLLLRIAGRLAGTAQAHGATLPLGVRAPGLTAGHASLGSAALRAQDAAPNCTFGGVEGTVMDGAALGLNYGMGQLLAYLEDAGVIASAEWLGRANLVLSYLKFTMMFASFRMDVTVNNTSVQRTQSTLHDGDTQHTALAKVAYQLPNNVQYLNCMRLALNHVGLDFSLPNAGAVEGADIRWRAAGDGADYAILTAAAGEEVMHDRTDASGTADFHFTGARQHEELGPAATTVTKTGRVTAVTTLKTASLAGDLLDALGTASGGVGGLLGLPIELLNRMWPISTTVPLTVQDWKASCADATGTTCWTGTVTVEDRVDEHTTLLDPNGSPAGERSETLLATSTYTVSGLEGETESGGTRWASLNAQTHHASTYDLNSRYDASYSVVCADDKTVRTEVARDSQQDHSAATLDVTRRLDVSVQPDGTYLVQIELPGENTDSVLGQGSFSSSHYFKGACNPFSDGQSSDSGLTRHPYHNWYGVTVDGAAQSRGGVITLKGSRSEPGQVRGLPTTRTVTWNIQRVQVN</sequence>
<dbReference type="EMBL" id="BMPE01000011">
    <property type="protein sequence ID" value="GGL10066.1"/>
    <property type="molecule type" value="Genomic_DNA"/>
</dbReference>
<comment type="caution">
    <text evidence="2">The sequence shown here is derived from an EMBL/GenBank/DDBJ whole genome shotgun (WGS) entry which is preliminary data.</text>
</comment>